<gene>
    <name evidence="1" type="ORF">OWV82_022841</name>
</gene>
<evidence type="ECO:0000313" key="2">
    <source>
        <dbReference type="Proteomes" id="UP001164539"/>
    </source>
</evidence>
<keyword evidence="1" id="KW-0808">Transferase</keyword>
<sequence>MKVSGSKFFERFNSSSFLHSGLLPGHQNYTIKAVSCCSYSSLCYCDYKFPGVIVFYKTSLSSYFLDCFEEITSLRQGCSRQQHMSFSKNMVNKSEGVAIYKGILRDGTKVKIEIYREIHHEFVEECIVRFLFIYNTGTWFKCWVNYSTVEEQETLSQNRKIEKPLGFGYQIQLLHGNTDPKF</sequence>
<comment type="caution">
    <text evidence="1">The sequence shown here is derived from an EMBL/GenBank/DDBJ whole genome shotgun (WGS) entry which is preliminary data.</text>
</comment>
<dbReference type="Proteomes" id="UP001164539">
    <property type="component" value="Chromosome 13"/>
</dbReference>
<name>A0ACC1WV75_MELAZ</name>
<keyword evidence="1" id="KW-0418">Kinase</keyword>
<proteinExistence type="predicted"/>
<dbReference type="EMBL" id="CM051406">
    <property type="protein sequence ID" value="KAJ4702857.1"/>
    <property type="molecule type" value="Genomic_DNA"/>
</dbReference>
<evidence type="ECO:0000313" key="1">
    <source>
        <dbReference type="EMBL" id="KAJ4702857.1"/>
    </source>
</evidence>
<accession>A0ACC1WV75</accession>
<keyword evidence="2" id="KW-1185">Reference proteome</keyword>
<protein>
    <submittedName>
        <fullName evidence="1">Leucine-rich repeat protein kinase family protein</fullName>
    </submittedName>
</protein>
<organism evidence="1 2">
    <name type="scientific">Melia azedarach</name>
    <name type="common">Chinaberry tree</name>
    <dbReference type="NCBI Taxonomy" id="155640"/>
    <lineage>
        <taxon>Eukaryota</taxon>
        <taxon>Viridiplantae</taxon>
        <taxon>Streptophyta</taxon>
        <taxon>Embryophyta</taxon>
        <taxon>Tracheophyta</taxon>
        <taxon>Spermatophyta</taxon>
        <taxon>Magnoliopsida</taxon>
        <taxon>eudicotyledons</taxon>
        <taxon>Gunneridae</taxon>
        <taxon>Pentapetalae</taxon>
        <taxon>rosids</taxon>
        <taxon>malvids</taxon>
        <taxon>Sapindales</taxon>
        <taxon>Meliaceae</taxon>
        <taxon>Melia</taxon>
    </lineage>
</organism>
<reference evidence="1 2" key="1">
    <citation type="journal article" date="2023" name="Science">
        <title>Complex scaffold remodeling in plant triterpene biosynthesis.</title>
        <authorList>
            <person name="De La Pena R."/>
            <person name="Hodgson H."/>
            <person name="Liu J.C."/>
            <person name="Stephenson M.J."/>
            <person name="Martin A.C."/>
            <person name="Owen C."/>
            <person name="Harkess A."/>
            <person name="Leebens-Mack J."/>
            <person name="Jimenez L.E."/>
            <person name="Osbourn A."/>
            <person name="Sattely E.S."/>
        </authorList>
    </citation>
    <scope>NUCLEOTIDE SEQUENCE [LARGE SCALE GENOMIC DNA]</scope>
    <source>
        <strain evidence="2">cv. JPN11</strain>
        <tissue evidence="1">Leaf</tissue>
    </source>
</reference>